<proteinExistence type="predicted"/>
<reference evidence="1" key="1">
    <citation type="submission" date="2016-04" db="EMBL/GenBank/DDBJ databases">
        <authorList>
            <person name="Evans L.H."/>
            <person name="Alamgir A."/>
            <person name="Owens N."/>
            <person name="Weber N.D."/>
            <person name="Virtaneva K."/>
            <person name="Barbian K."/>
            <person name="Babar A."/>
            <person name="Rosenke K."/>
        </authorList>
    </citation>
    <scope>NUCLEOTIDE SEQUENCE</scope>
    <source>
        <strain evidence="1">86</strain>
    </source>
</reference>
<accession>A0A212JIF2</accession>
<dbReference type="AlphaFoldDB" id="A0A212JIF2"/>
<name>A0A212JIF2_9FIRM</name>
<dbReference type="EMBL" id="FLUN01000001">
    <property type="protein sequence ID" value="SBV99194.1"/>
    <property type="molecule type" value="Genomic_DNA"/>
</dbReference>
<sequence length="68" mass="7482">MVKIIVDKKMLSNKIAGVKDGDLIELAIIPSQRDDGNCAPAFLHLTAIHTQEAYEDLENIDESPVGFE</sequence>
<protein>
    <submittedName>
        <fullName evidence="1">Uncharacterized protein</fullName>
    </submittedName>
</protein>
<gene>
    <name evidence="1" type="ORF">KL86CLO1_11153</name>
</gene>
<evidence type="ECO:0000313" key="1">
    <source>
        <dbReference type="EMBL" id="SBV99194.1"/>
    </source>
</evidence>
<organism evidence="1">
    <name type="scientific">uncultured Eubacteriales bacterium</name>
    <dbReference type="NCBI Taxonomy" id="172733"/>
    <lineage>
        <taxon>Bacteria</taxon>
        <taxon>Bacillati</taxon>
        <taxon>Bacillota</taxon>
        <taxon>Clostridia</taxon>
        <taxon>Eubacteriales</taxon>
        <taxon>environmental samples</taxon>
    </lineage>
</organism>